<protein>
    <recommendedName>
        <fullName evidence="7">Alpha-1,4 glucan phosphorylase</fullName>
        <ecNumber evidence="7">2.4.1.1</ecNumber>
    </recommendedName>
</protein>
<comment type="function">
    <text evidence="7">Allosteric enzyme that catalyzes the rate-limiting step in glycogen catabolism, the phosphorolytic cleavage of glycogen to produce glucose-1-phosphate, and plays a central role in maintaining cellular and organismal glucose homeostasis.</text>
</comment>
<dbReference type="PANTHER" id="PTHR11468:SF3">
    <property type="entry name" value="GLYCOGEN PHOSPHORYLASE, LIVER FORM"/>
    <property type="match status" value="1"/>
</dbReference>
<evidence type="ECO:0000313" key="9">
    <source>
        <dbReference type="EMBL" id="KAK2964475.1"/>
    </source>
</evidence>
<dbReference type="InterPro" id="IPR035090">
    <property type="entry name" value="Pyridoxal_P_attach_site"/>
</dbReference>
<keyword evidence="5 7" id="KW-0663">Pyridoxal phosphate</keyword>
<evidence type="ECO:0000256" key="3">
    <source>
        <dbReference type="ARBA" id="ARBA00022676"/>
    </source>
</evidence>
<keyword evidence="3 7" id="KW-0328">Glycosyltransferase</keyword>
<comment type="catalytic activity">
    <reaction evidence="7">
        <text>[(1-&gt;4)-alpha-D-glucosyl](n) + phosphate = [(1-&gt;4)-alpha-D-glucosyl](n-1) + alpha-D-glucose 1-phosphate</text>
        <dbReference type="Rhea" id="RHEA:41732"/>
        <dbReference type="Rhea" id="RHEA-COMP:9584"/>
        <dbReference type="Rhea" id="RHEA-COMP:9586"/>
        <dbReference type="ChEBI" id="CHEBI:15444"/>
        <dbReference type="ChEBI" id="CHEBI:43474"/>
        <dbReference type="ChEBI" id="CHEBI:58601"/>
        <dbReference type="EC" id="2.4.1.1"/>
    </reaction>
</comment>
<reference evidence="9 10" key="1">
    <citation type="journal article" date="2022" name="bioRxiv">
        <title>Genomics of Preaxostyla Flagellates Illuminates Evolutionary Transitions and the Path Towards Mitochondrial Loss.</title>
        <authorList>
            <person name="Novak L.V.F."/>
            <person name="Treitli S.C."/>
            <person name="Pyrih J."/>
            <person name="Halakuc P."/>
            <person name="Pipaliya S.V."/>
            <person name="Vacek V."/>
            <person name="Brzon O."/>
            <person name="Soukal P."/>
            <person name="Eme L."/>
            <person name="Dacks J.B."/>
            <person name="Karnkowska A."/>
            <person name="Elias M."/>
            <person name="Hampl V."/>
        </authorList>
    </citation>
    <scope>NUCLEOTIDE SEQUENCE [LARGE SCALE GENOMIC DNA]</scope>
    <source>
        <strain evidence="9">NAU3</strain>
        <tissue evidence="9">Gut</tissue>
    </source>
</reference>
<sequence length="951" mass="109514">MSTPYSALDSLSTRQRSQVDPHAEEYRAEDTTITPSPSGGYMQRLPSKSRLLPLASTVADRSDPEQKKKLDNLFAMRHRFLETDTKSLLQSICDHVELRLGRSKWSFNKQIAYSATALSVRDHMIELWNDTNKYFHERNPKRLYYLSIEFLIGRLLRSNMLSLAIEADYTKALSQIGLHLEEIAEEELDMALGNGGLGRLAACFLDSMATLRLPAWGYGLRYQYGMFKQRVSKEGDQVELPDYWLENGCPWEIKRLDVRYTVRFYGHVREEKHTRTEIRMKKGKILRRRGVNRGELLPYTDGQSFNENDWQLLEMEVPEEVEIEAAPTEYFWENTEDIYACAFDVPIAGYHTLNVINLRLWQSMPKTEFDFNSFNRGSYDDAMRAKQAAETITQVLYPNDSFEAGKELRLKQQYFFVSASLQDIMRRFRNTGMPIQDLPKQCIMQCNDTHPVLAIPELMRILLDDEHLTFDEAWEITQKCFAYTNHTVLPEALEKWSVDLLGRVVPRHLQIIYQINWLFMESIRDQFPDDLADLSIIEETPVKAIRMANLAIVTSIKVNGVAALHTQLLKTTIFRKFFKVFPKKFLNVTNGVTQRRWLLECNTPLGQLYSSKVGTKWATAYKVLRQIEPHIDDAFITQFWDTRRIAKERLAALIKKETGITLNNVDEMLFDVQVKRIHEYKRQSLNILRAIAEYLNLRTLTPAQIAKKCKKMIFFAGKAAPGYYMAKKTIKLINCVASVVNNDETIGDALKIVFLPNYNVSSAQVIIPAADIHEQISTAGYEASGTSCMKFCMNGGIIIGTWDGANIEILEEIGAEQTYMFGLKTEQIDEGRKQRFANGYKMDSRLEEALLAIEGGLFGPKHEFMPFVDAIRHSDNYVVANDFPLYMAAHEQVEKDWLEKNAHGVREKWGRRAILSSIRMDKFSSDRSIIDYSEKIWKIKPCMVPAPIDAP</sequence>
<dbReference type="Pfam" id="PF00343">
    <property type="entry name" value="Phosphorylase"/>
    <property type="match status" value="2"/>
</dbReference>
<accession>A0ABQ9YLE3</accession>
<dbReference type="PIRSF" id="PIRSF000460">
    <property type="entry name" value="Pprylas_GlgP"/>
    <property type="match status" value="1"/>
</dbReference>
<evidence type="ECO:0000256" key="8">
    <source>
        <dbReference type="SAM" id="MobiDB-lite"/>
    </source>
</evidence>
<comment type="caution">
    <text evidence="9">The sequence shown here is derived from an EMBL/GenBank/DDBJ whole genome shotgun (WGS) entry which is preliminary data.</text>
</comment>
<evidence type="ECO:0000256" key="6">
    <source>
        <dbReference type="ARBA" id="ARBA00023277"/>
    </source>
</evidence>
<dbReference type="InterPro" id="IPR011833">
    <property type="entry name" value="Glycg_phsphrylas"/>
</dbReference>
<name>A0ABQ9YLE3_9EUKA</name>
<proteinExistence type="inferred from homology"/>
<keyword evidence="4 7" id="KW-0808">Transferase</keyword>
<dbReference type="EC" id="2.4.1.1" evidence="7"/>
<dbReference type="PANTHER" id="PTHR11468">
    <property type="entry name" value="GLYCOGEN PHOSPHORYLASE"/>
    <property type="match status" value="1"/>
</dbReference>
<comment type="cofactor">
    <cofactor evidence="1 7">
        <name>pyridoxal 5'-phosphate</name>
        <dbReference type="ChEBI" id="CHEBI:597326"/>
    </cofactor>
</comment>
<keyword evidence="6 7" id="KW-0119">Carbohydrate metabolism</keyword>
<evidence type="ECO:0000256" key="1">
    <source>
        <dbReference type="ARBA" id="ARBA00001933"/>
    </source>
</evidence>
<dbReference type="SUPFAM" id="SSF53756">
    <property type="entry name" value="UDP-Glycosyltransferase/glycogen phosphorylase"/>
    <property type="match status" value="1"/>
</dbReference>
<evidence type="ECO:0000256" key="2">
    <source>
        <dbReference type="ARBA" id="ARBA00006047"/>
    </source>
</evidence>
<feature type="compositionally biased region" description="Polar residues" evidence="8">
    <location>
        <begin position="1"/>
        <end position="16"/>
    </location>
</feature>
<keyword evidence="10" id="KW-1185">Reference proteome</keyword>
<dbReference type="InterPro" id="IPR000811">
    <property type="entry name" value="Glyco_trans_35"/>
</dbReference>
<dbReference type="CDD" id="cd04300">
    <property type="entry name" value="GT35_Glycogen_Phosphorylase"/>
    <property type="match status" value="1"/>
</dbReference>
<comment type="similarity">
    <text evidence="2 7">Belongs to the glycogen phosphorylase family.</text>
</comment>
<dbReference type="GO" id="GO:0004645">
    <property type="term" value="F:1,4-alpha-oligoglucan phosphorylase activity"/>
    <property type="evidence" value="ECO:0007669"/>
    <property type="project" value="UniProtKB-EC"/>
</dbReference>
<dbReference type="Proteomes" id="UP001281761">
    <property type="component" value="Unassembled WGS sequence"/>
</dbReference>
<dbReference type="Gene3D" id="3.40.50.2000">
    <property type="entry name" value="Glycogen Phosphorylase B"/>
    <property type="match status" value="3"/>
</dbReference>
<evidence type="ECO:0000313" key="10">
    <source>
        <dbReference type="Proteomes" id="UP001281761"/>
    </source>
</evidence>
<feature type="region of interest" description="Disordered" evidence="8">
    <location>
        <begin position="1"/>
        <end position="42"/>
    </location>
</feature>
<evidence type="ECO:0000256" key="5">
    <source>
        <dbReference type="ARBA" id="ARBA00022898"/>
    </source>
</evidence>
<dbReference type="EMBL" id="JARBJD010000002">
    <property type="protein sequence ID" value="KAK2964475.1"/>
    <property type="molecule type" value="Genomic_DNA"/>
</dbReference>
<feature type="compositionally biased region" description="Basic and acidic residues" evidence="8">
    <location>
        <begin position="17"/>
        <end position="30"/>
    </location>
</feature>
<dbReference type="PROSITE" id="PS00102">
    <property type="entry name" value="PHOSPHORYLASE"/>
    <property type="match status" value="1"/>
</dbReference>
<evidence type="ECO:0000256" key="7">
    <source>
        <dbReference type="RuleBase" id="RU000587"/>
    </source>
</evidence>
<gene>
    <name evidence="9" type="ORF">BLNAU_391</name>
</gene>
<organism evidence="9 10">
    <name type="scientific">Blattamonas nauphoetae</name>
    <dbReference type="NCBI Taxonomy" id="2049346"/>
    <lineage>
        <taxon>Eukaryota</taxon>
        <taxon>Metamonada</taxon>
        <taxon>Preaxostyla</taxon>
        <taxon>Oxymonadida</taxon>
        <taxon>Blattamonas</taxon>
    </lineage>
</organism>
<dbReference type="NCBIfam" id="TIGR02093">
    <property type="entry name" value="P_ylase"/>
    <property type="match status" value="1"/>
</dbReference>
<evidence type="ECO:0000256" key="4">
    <source>
        <dbReference type="ARBA" id="ARBA00022679"/>
    </source>
</evidence>